<name>B0G431_9FIRM</name>
<keyword evidence="1" id="KW-0175">Coiled coil</keyword>
<gene>
    <name evidence="2" type="ORF">DORFOR_01008</name>
</gene>
<dbReference type="PaxDb" id="411461-DORFOR_01008"/>
<evidence type="ECO:0000313" key="3">
    <source>
        <dbReference type="Proteomes" id="UP000005359"/>
    </source>
</evidence>
<dbReference type="InterPro" id="IPR043773">
    <property type="entry name" value="JetA"/>
</dbReference>
<comment type="caution">
    <text evidence="2">The sequence shown here is derived from an EMBL/GenBank/DDBJ whole genome shotgun (WGS) entry which is preliminary data.</text>
</comment>
<feature type="coiled-coil region" evidence="1">
    <location>
        <begin position="264"/>
        <end position="291"/>
    </location>
</feature>
<dbReference type="STRING" id="411461.DORFOR_01008"/>
<dbReference type="EMBL" id="AAXA02000011">
    <property type="protein sequence ID" value="EDR47483.1"/>
    <property type="molecule type" value="Genomic_DNA"/>
</dbReference>
<dbReference type="AlphaFoldDB" id="B0G431"/>
<evidence type="ECO:0000256" key="1">
    <source>
        <dbReference type="SAM" id="Coils"/>
    </source>
</evidence>
<dbReference type="eggNOG" id="ENOG502Z8W1">
    <property type="taxonomic scope" value="Bacteria"/>
</dbReference>
<protein>
    <submittedName>
        <fullName evidence="2">Uncharacterized protein</fullName>
    </submittedName>
</protein>
<sequence>MLLGAKFGILIGANPVCLWVKEERMNLISRIPKDFYKVFGSKYMEFYMQFLVAVYEESSQSYSLLGLTEGECQAIMNEQLARMTLDWSEERFDEEGELLTRSNMAMISLRHFEDWGWLRRDYDETLNSYVVSFPEYSQLYVELFRNLYSDEDSKERESVLAVYSHLYTYSSDREKNNDILKSALHTSRSLLQMLANMQEGMRGYFDELSSQRSFLGIQEVLVKEINNSDSQKYAILTTTDSFYRYKEAVKELIEKNLGENETRREGFVEKLRDIQVQLAREEQEKSEERNVQNKLSIQRYRLERAVKLCDEANEMLYRISREFDAIERRYNMLIEQKTVFASRAAARIRYILMEGAVEEDQTIAFVNLLTQSEKCDEILDKLSQKMKLTEPYRVMNEKSLYQRRDRKKEAFVPQAVTEVTEQADSEEMNEYVLKPLYTQKEIREFRKQNEQDGNFIVTKDTVKSMEDLEKLFLVWQDATEVAEGTEEIEVGEELENENGLRFSKLVIKKSQ</sequence>
<organism evidence="2 3">
    <name type="scientific">Dorea formicigenerans ATCC 27755</name>
    <dbReference type="NCBI Taxonomy" id="411461"/>
    <lineage>
        <taxon>Bacteria</taxon>
        <taxon>Bacillati</taxon>
        <taxon>Bacillota</taxon>
        <taxon>Clostridia</taxon>
        <taxon>Lachnospirales</taxon>
        <taxon>Lachnospiraceae</taxon>
        <taxon>Dorea</taxon>
    </lineage>
</organism>
<proteinExistence type="predicted"/>
<reference evidence="2 3" key="2">
    <citation type="submission" date="2007-10" db="EMBL/GenBank/DDBJ databases">
        <authorList>
            <person name="Fulton L."/>
            <person name="Clifton S."/>
            <person name="Fulton B."/>
            <person name="Xu J."/>
            <person name="Minx P."/>
            <person name="Pepin K.H."/>
            <person name="Johnson M."/>
            <person name="Thiruvilangam P."/>
            <person name="Bhonagiri V."/>
            <person name="Nash W.E."/>
            <person name="Wang C."/>
            <person name="Mardis E.R."/>
            <person name="Wilson R.K."/>
        </authorList>
    </citation>
    <scope>NUCLEOTIDE SEQUENCE [LARGE SCALE GENOMIC DNA]</scope>
    <source>
        <strain evidence="2 3">ATCC 27755</strain>
    </source>
</reference>
<evidence type="ECO:0000313" key="2">
    <source>
        <dbReference type="EMBL" id="EDR47483.1"/>
    </source>
</evidence>
<dbReference type="Pfam" id="PF18982">
    <property type="entry name" value="JetA"/>
    <property type="match status" value="1"/>
</dbReference>
<reference evidence="2 3" key="1">
    <citation type="submission" date="2007-10" db="EMBL/GenBank/DDBJ databases">
        <title>Draft genome sequence of Dorea formicigenerans(ATCC 27755).</title>
        <authorList>
            <person name="Sudarsanam P."/>
            <person name="Ley R."/>
            <person name="Guruge J."/>
            <person name="Turnbaugh P.J."/>
            <person name="Mahowald M."/>
            <person name="Liep D."/>
            <person name="Gordon J."/>
        </authorList>
    </citation>
    <scope>NUCLEOTIDE SEQUENCE [LARGE SCALE GENOMIC DNA]</scope>
    <source>
        <strain evidence="2 3">ATCC 27755</strain>
    </source>
</reference>
<dbReference type="Proteomes" id="UP000005359">
    <property type="component" value="Unassembled WGS sequence"/>
</dbReference>
<accession>B0G431</accession>